<evidence type="ECO:0000256" key="3">
    <source>
        <dbReference type="ARBA" id="ARBA00049987"/>
    </source>
</evidence>
<dbReference type="Ensembl" id="ENSENLT00000047640.1">
    <property type="protein sequence ID" value="ENSENLP00000046503.1"/>
    <property type="gene ID" value="ENSENLG00000019609.1"/>
</dbReference>
<keyword evidence="1" id="KW-0597">Phosphoprotein</keyword>
<feature type="coiled-coil region" evidence="4">
    <location>
        <begin position="344"/>
        <end position="371"/>
    </location>
</feature>
<dbReference type="Pfam" id="PF23289">
    <property type="entry name" value="Spectrin_5"/>
    <property type="match status" value="1"/>
</dbReference>
<dbReference type="InterPro" id="IPR056466">
    <property type="entry name" value="Spectrin_DBS"/>
</dbReference>
<dbReference type="SMART" id="SM00516">
    <property type="entry name" value="SEC14"/>
    <property type="match status" value="1"/>
</dbReference>
<evidence type="ECO:0000256" key="1">
    <source>
        <dbReference type="ARBA" id="ARBA00022553"/>
    </source>
</evidence>
<dbReference type="Gene3D" id="1.20.58.60">
    <property type="match status" value="1"/>
</dbReference>
<accession>A0A665WR58</accession>
<feature type="domain" description="PH" evidence="7">
    <location>
        <begin position="736"/>
        <end position="858"/>
    </location>
</feature>
<name>A0A665WR58_ECHNA</name>
<reference evidence="10" key="1">
    <citation type="submission" date="2021-04" db="EMBL/GenBank/DDBJ databases">
        <authorList>
            <consortium name="Wellcome Sanger Institute Data Sharing"/>
        </authorList>
    </citation>
    <scope>NUCLEOTIDE SEQUENCE [LARGE SCALE GENOMIC DNA]</scope>
</reference>
<evidence type="ECO:0000259" key="8">
    <source>
        <dbReference type="PROSITE" id="PS50010"/>
    </source>
</evidence>
<dbReference type="PROSITE" id="PS00741">
    <property type="entry name" value="DH_1"/>
    <property type="match status" value="1"/>
</dbReference>
<evidence type="ECO:0000256" key="4">
    <source>
        <dbReference type="SAM" id="Coils"/>
    </source>
</evidence>
<dbReference type="InterPro" id="IPR000219">
    <property type="entry name" value="DH_dom"/>
</dbReference>
<evidence type="ECO:0000259" key="9">
    <source>
        <dbReference type="PROSITE" id="PS50191"/>
    </source>
</evidence>
<dbReference type="InterPro" id="IPR001331">
    <property type="entry name" value="GDS_CDC24_CS"/>
</dbReference>
<dbReference type="CDD" id="cd00170">
    <property type="entry name" value="SEC14"/>
    <property type="match status" value="1"/>
</dbReference>
<keyword evidence="11" id="KW-1185">Reference proteome</keyword>
<dbReference type="GO" id="GO:0005085">
    <property type="term" value="F:guanyl-nucleotide exchange factor activity"/>
    <property type="evidence" value="ECO:0007669"/>
    <property type="project" value="UniProtKB-KW"/>
</dbReference>
<dbReference type="InterPro" id="IPR018159">
    <property type="entry name" value="Spectrin/alpha-actinin"/>
</dbReference>
<dbReference type="PROSITE" id="PS50003">
    <property type="entry name" value="PH_DOMAIN"/>
    <property type="match status" value="1"/>
</dbReference>
<dbReference type="FunFam" id="2.30.29.30:FF:000078">
    <property type="entry name" value="Guanine nucleotide exchange factor DBS"/>
    <property type="match status" value="1"/>
</dbReference>
<reference evidence="10" key="3">
    <citation type="submission" date="2025-09" db="UniProtKB">
        <authorList>
            <consortium name="Ensembl"/>
        </authorList>
    </citation>
    <scope>IDENTIFICATION</scope>
</reference>
<dbReference type="GO" id="GO:0005737">
    <property type="term" value="C:cytoplasm"/>
    <property type="evidence" value="ECO:0007669"/>
    <property type="project" value="TreeGrafter"/>
</dbReference>
<comment type="similarity">
    <text evidence="3">Belongs to the MCF2 family.</text>
</comment>
<dbReference type="SUPFAM" id="SSF48065">
    <property type="entry name" value="DBL homology domain (DH-domain)"/>
    <property type="match status" value="1"/>
</dbReference>
<proteinExistence type="inferred from homology"/>
<dbReference type="AlphaFoldDB" id="A0A665WR58"/>
<dbReference type="SMART" id="SM00150">
    <property type="entry name" value="SPEC"/>
    <property type="match status" value="1"/>
</dbReference>
<dbReference type="Pfam" id="PF13716">
    <property type="entry name" value="CRAL_TRIO_2"/>
    <property type="match status" value="1"/>
</dbReference>
<dbReference type="InterPro" id="IPR035899">
    <property type="entry name" value="DBL_dom_sf"/>
</dbReference>
<keyword evidence="6" id="KW-0732">Signal</keyword>
<keyword evidence="2" id="KW-0344">Guanine-nucleotide releasing factor</keyword>
<dbReference type="PROSITE" id="PS50010">
    <property type="entry name" value="DH_2"/>
    <property type="match status" value="1"/>
</dbReference>
<dbReference type="Gene3D" id="1.20.900.10">
    <property type="entry name" value="Dbl homology (DH) domain"/>
    <property type="match status" value="1"/>
</dbReference>
<dbReference type="PANTHER" id="PTHR22826:SF201">
    <property type="entry name" value="GUANINE NUCLEOTIDE EXCHANGE FACTOR MCF2L2-RELATED"/>
    <property type="match status" value="1"/>
</dbReference>
<organism evidence="10 11">
    <name type="scientific">Echeneis naucrates</name>
    <name type="common">Live sharksucker</name>
    <dbReference type="NCBI Taxonomy" id="173247"/>
    <lineage>
        <taxon>Eukaryota</taxon>
        <taxon>Metazoa</taxon>
        <taxon>Chordata</taxon>
        <taxon>Craniata</taxon>
        <taxon>Vertebrata</taxon>
        <taxon>Euteleostomi</taxon>
        <taxon>Actinopterygii</taxon>
        <taxon>Neopterygii</taxon>
        <taxon>Teleostei</taxon>
        <taxon>Neoteleostei</taxon>
        <taxon>Acanthomorphata</taxon>
        <taxon>Carangaria</taxon>
        <taxon>Carangiformes</taxon>
        <taxon>Echeneidae</taxon>
        <taxon>Echeneis</taxon>
    </lineage>
</organism>
<dbReference type="GO" id="GO:0035556">
    <property type="term" value="P:intracellular signal transduction"/>
    <property type="evidence" value="ECO:0007669"/>
    <property type="project" value="InterPro"/>
</dbReference>
<dbReference type="InterPro" id="IPR035534">
    <property type="entry name" value="DBS_PH"/>
</dbReference>
<dbReference type="CDD" id="cd00160">
    <property type="entry name" value="RhoGEF"/>
    <property type="match status" value="1"/>
</dbReference>
<dbReference type="Pfam" id="PF22697">
    <property type="entry name" value="SOS1_NGEF_PH"/>
    <property type="match status" value="1"/>
</dbReference>
<protein>
    <submittedName>
        <fullName evidence="10">MCF.2 cell line derived transforming sequence-like 2</fullName>
    </submittedName>
</protein>
<dbReference type="PROSITE" id="PS50191">
    <property type="entry name" value="CRAL_TRIO"/>
    <property type="match status" value="1"/>
</dbReference>
<dbReference type="InterPro" id="IPR001849">
    <property type="entry name" value="PH_domain"/>
</dbReference>
<evidence type="ECO:0000256" key="5">
    <source>
        <dbReference type="SAM" id="MobiDB-lite"/>
    </source>
</evidence>
<dbReference type="CDD" id="cd01227">
    <property type="entry name" value="PH_Dbs"/>
    <property type="match status" value="1"/>
</dbReference>
<evidence type="ECO:0000259" key="7">
    <source>
        <dbReference type="PROSITE" id="PS50003"/>
    </source>
</evidence>
<dbReference type="InterPro" id="IPR011993">
    <property type="entry name" value="PH-like_dom_sf"/>
</dbReference>
<evidence type="ECO:0000313" key="10">
    <source>
        <dbReference type="Ensembl" id="ENSENLP00000046503.1"/>
    </source>
</evidence>
<dbReference type="SUPFAM" id="SSF50729">
    <property type="entry name" value="PH domain-like"/>
    <property type="match status" value="1"/>
</dbReference>
<evidence type="ECO:0000313" key="11">
    <source>
        <dbReference type="Proteomes" id="UP000472264"/>
    </source>
</evidence>
<dbReference type="OMA" id="KGIVFCK"/>
<evidence type="ECO:0000256" key="2">
    <source>
        <dbReference type="ARBA" id="ARBA00022658"/>
    </source>
</evidence>
<dbReference type="SMART" id="SM00233">
    <property type="entry name" value="PH"/>
    <property type="match status" value="1"/>
</dbReference>
<dbReference type="InterPro" id="IPR001251">
    <property type="entry name" value="CRAL-TRIO_dom"/>
</dbReference>
<dbReference type="InterPro" id="IPR055251">
    <property type="entry name" value="SOS1_NGEF_PH"/>
</dbReference>
<dbReference type="InterPro" id="IPR051336">
    <property type="entry name" value="RhoGEF_Guanine_NuclExch_SF"/>
</dbReference>
<dbReference type="SMART" id="SM00325">
    <property type="entry name" value="RhoGEF"/>
    <property type="match status" value="1"/>
</dbReference>
<dbReference type="Pfam" id="PF00621">
    <property type="entry name" value="RhoGEF"/>
    <property type="match status" value="1"/>
</dbReference>
<dbReference type="Gene3D" id="2.30.29.30">
    <property type="entry name" value="Pleckstrin-homology domain (PH domain)/Phosphotyrosine-binding domain (PTB)"/>
    <property type="match status" value="1"/>
</dbReference>
<feature type="domain" description="CRAL-TRIO" evidence="9">
    <location>
        <begin position="92"/>
        <end position="192"/>
    </location>
</feature>
<feature type="region of interest" description="Disordered" evidence="5">
    <location>
        <begin position="517"/>
        <end position="562"/>
    </location>
</feature>
<keyword evidence="4" id="KW-0175">Coiled coil</keyword>
<dbReference type="InterPro" id="IPR036865">
    <property type="entry name" value="CRAL-TRIO_dom_sf"/>
</dbReference>
<feature type="compositionally biased region" description="Polar residues" evidence="5">
    <location>
        <begin position="541"/>
        <end position="562"/>
    </location>
</feature>
<dbReference type="SUPFAM" id="SSF52087">
    <property type="entry name" value="CRAL/TRIO domain"/>
    <property type="match status" value="1"/>
</dbReference>
<feature type="chain" id="PRO_5025444040" evidence="6">
    <location>
        <begin position="25"/>
        <end position="878"/>
    </location>
</feature>
<dbReference type="SUPFAM" id="SSF46966">
    <property type="entry name" value="Spectrin repeat"/>
    <property type="match status" value="1"/>
</dbReference>
<reference evidence="10" key="2">
    <citation type="submission" date="2025-08" db="UniProtKB">
        <authorList>
            <consortium name="Ensembl"/>
        </authorList>
    </citation>
    <scope>IDENTIFICATION</scope>
</reference>
<gene>
    <name evidence="10" type="primary">mcf2l2</name>
</gene>
<dbReference type="PANTHER" id="PTHR22826">
    <property type="entry name" value="RHO GUANINE EXCHANGE FACTOR-RELATED"/>
    <property type="match status" value="1"/>
</dbReference>
<feature type="signal peptide" evidence="6">
    <location>
        <begin position="1"/>
        <end position="24"/>
    </location>
</feature>
<evidence type="ECO:0000256" key="6">
    <source>
        <dbReference type="SAM" id="SignalP"/>
    </source>
</evidence>
<feature type="domain" description="DH" evidence="8">
    <location>
        <begin position="553"/>
        <end position="724"/>
    </location>
</feature>
<sequence length="878" mass="99768">MNLIRVSAFSFVCLCVLALMSLLADEIMQQEIRPLLAVDIIEQLHRQFALLSGGRGKDGAPIITFPEYSGFNDVPDEDFLNVVTYLTSIPSLDAASIGFIIIIDRRKDKWSSVKASLSRIAGAFPGNLRLVLVLKPSKFFQRAIAEVGIKLHKDEFKMKVLIMMLNSLPDLYGYVDKGQLTPELGGSLEYCHSQWIHHRTAIENFAMTVKTTAQMLQKFGTDLAETELPNDVQCTKDLLAAHADKHNSLQLALKQGTTLLGCIKEQAAKSENHKPNPDEMENQTTVERLLAQLDETENAFEQFWCKHHLKLEQCLQLRHFEQDYREVKVSLDSLGESLSSLSVIGDCLARVEQLLTELKTLEENARVKKAQLHALHGDQLIQSNHYAVDSIRPKCIELRRVCDDFSNETKKKTDVLSKSLQIHKGIEKWCESGIYLLASQAVDKCQSQEGAELALTDIEQFLESAEMNQLTELRNLHNQYEVVLSEDIKASVLKALKRLEDVQEMFEKRNVSLKRLSAKQTRPVQPVAPRPESSPKRPTLKNPSRTTGTQQRESDIASQLSTSSPQGYFAELDNSELSHLTPPSLENKRDVLFGNLPEIYEFHNRLVESIFGNLENCIEKPELVGTCFLKRKEELQVYEKYCQNKPRSEVLWRQCGDSLFFQECQKKLDHKLSLDAYLLKPVQRITKYQLMLKEMLKCSKSEGVAELEEALATMLDIIKSVNDSMHQIAITGFEGNLSELGKLLMQGSFNVWTDHKKGHSKVKDLARFKPMQRHLFLYDKMLLFCKKREETSDGHEKTPSYSFKHSLKMSAVGITENVKGDCKKFEVWYNGREEVYIIQASSMDLKNSWVSEIRKVLTGQLEACRGTHSSCALESKCP</sequence>
<dbReference type="Proteomes" id="UP000472264">
    <property type="component" value="Chromosome 4"/>
</dbReference>